<protein>
    <recommendedName>
        <fullName evidence="4">Secreted protein</fullName>
    </recommendedName>
</protein>
<keyword evidence="3" id="KW-1185">Reference proteome</keyword>
<gene>
    <name evidence="2" type="ORF">HMPREF9448_00532</name>
</gene>
<dbReference type="OrthoDB" id="1091672at2"/>
<dbReference type="Proteomes" id="UP000006044">
    <property type="component" value="Unassembled WGS sequence"/>
</dbReference>
<feature type="signal peptide" evidence="1">
    <location>
        <begin position="1"/>
        <end position="20"/>
    </location>
</feature>
<comment type="caution">
    <text evidence="2">The sequence shown here is derived from an EMBL/GenBank/DDBJ whole genome shotgun (WGS) entry which is preliminary data.</text>
</comment>
<dbReference type="HOGENOM" id="CLU_1217886_0_0_10"/>
<evidence type="ECO:0008006" key="4">
    <source>
        <dbReference type="Google" id="ProtNLM"/>
    </source>
</evidence>
<sequence>MKRLLFAGLLGVITSLGLRAGEPTTMWPYLFDDFMEASIYSKSGNKGEAKVNIHLLRNDLHYLNGSQIYCPDNQNDIGRVVFADSTEFVRCENFFIEVLGETPQAILGRRTTGDFDRLLQGTGAYGTSSSTSAVDNLSSLQLGGIANLNYDMIRVERENGQTLPVSTRLCFIIGGEIVNANKKSVSKLLPESNRKEFDVFLKANKIKWSKVDHLQKVLEYISPLLGK</sequence>
<dbReference type="EMBL" id="ADLE01000001">
    <property type="protein sequence ID" value="EJZ66355.1"/>
    <property type="molecule type" value="Genomic_DNA"/>
</dbReference>
<evidence type="ECO:0000313" key="3">
    <source>
        <dbReference type="Proteomes" id="UP000006044"/>
    </source>
</evidence>
<evidence type="ECO:0000313" key="2">
    <source>
        <dbReference type="EMBL" id="EJZ66355.1"/>
    </source>
</evidence>
<dbReference type="RefSeq" id="WP_008861029.1">
    <property type="nucleotide sequence ID" value="NZ_CAXSNY010000002.1"/>
</dbReference>
<dbReference type="AlphaFoldDB" id="K0XR62"/>
<feature type="chain" id="PRO_5003841520" description="Secreted protein" evidence="1">
    <location>
        <begin position="21"/>
        <end position="227"/>
    </location>
</feature>
<proteinExistence type="predicted"/>
<keyword evidence="1" id="KW-0732">Signal</keyword>
<name>K0XR62_9BACT</name>
<accession>K0XR62</accession>
<organism evidence="2 3">
    <name type="scientific">Barnesiella intestinihominis YIT 11860</name>
    <dbReference type="NCBI Taxonomy" id="742726"/>
    <lineage>
        <taxon>Bacteria</taxon>
        <taxon>Pseudomonadati</taxon>
        <taxon>Bacteroidota</taxon>
        <taxon>Bacteroidia</taxon>
        <taxon>Bacteroidales</taxon>
        <taxon>Barnesiellaceae</taxon>
        <taxon>Barnesiella</taxon>
    </lineage>
</organism>
<dbReference type="GeneID" id="77847870"/>
<reference evidence="2 3" key="1">
    <citation type="submission" date="2012-08" db="EMBL/GenBank/DDBJ databases">
        <title>The Genome Sequence of Barnesiella intestinihominis YIT 11860.</title>
        <authorList>
            <consortium name="The Broad Institute Genome Sequencing Platform"/>
            <person name="Earl A."/>
            <person name="Ward D."/>
            <person name="Feldgarden M."/>
            <person name="Gevers D."/>
            <person name="Morotomi M."/>
            <person name="Walker B."/>
            <person name="Young S.K."/>
            <person name="Zeng Q."/>
            <person name="Gargeya S."/>
            <person name="Fitzgerald M."/>
            <person name="Haas B."/>
            <person name="Abouelleil A."/>
            <person name="Alvarado L."/>
            <person name="Arachchi H.M."/>
            <person name="Berlin A.M."/>
            <person name="Chapman S.B."/>
            <person name="Goldberg J."/>
            <person name="Griggs A."/>
            <person name="Gujja S."/>
            <person name="Hansen M."/>
            <person name="Howarth C."/>
            <person name="Imamovic A."/>
            <person name="Larimer J."/>
            <person name="McCowen C."/>
            <person name="Montmayeur A."/>
            <person name="Murphy C."/>
            <person name="Neiman D."/>
            <person name="Pearson M."/>
            <person name="Priest M."/>
            <person name="Roberts A."/>
            <person name="Saif S."/>
            <person name="Shea T."/>
            <person name="Sisk P."/>
            <person name="Sykes S."/>
            <person name="Wortman J."/>
            <person name="Nusbaum C."/>
            <person name="Birren B."/>
        </authorList>
    </citation>
    <scope>NUCLEOTIDE SEQUENCE [LARGE SCALE GENOMIC DNA]</scope>
    <source>
        <strain evidence="2 3">YIT 11860</strain>
    </source>
</reference>
<evidence type="ECO:0000256" key="1">
    <source>
        <dbReference type="SAM" id="SignalP"/>
    </source>
</evidence>